<keyword evidence="2" id="KW-0732">Signal</keyword>
<feature type="compositionally biased region" description="Polar residues" evidence="1">
    <location>
        <begin position="28"/>
        <end position="39"/>
    </location>
</feature>
<keyword evidence="4" id="KW-1185">Reference proteome</keyword>
<dbReference type="Proteomes" id="UP000218334">
    <property type="component" value="Unassembled WGS sequence"/>
</dbReference>
<name>A0A2H3B878_9AGAR</name>
<proteinExistence type="predicted"/>
<sequence>MKFTAQITILTAVLFTFVVATPMKGRQMASSGPSTTPSLTRRDNHGCSKKKTCDACIVVKGASGNLRGFSRTNGCVELSQANLQSSKLAQTKAECKAINSQQNAQQTSNDPNVDAAWNGMKTHVFGGGQKGTAGTHLTRHGKQRTLTPSFGLTKIPV</sequence>
<protein>
    <submittedName>
        <fullName evidence="3">Uncharacterized protein</fullName>
    </submittedName>
</protein>
<evidence type="ECO:0000313" key="4">
    <source>
        <dbReference type="Proteomes" id="UP000218334"/>
    </source>
</evidence>
<dbReference type="AlphaFoldDB" id="A0A2H3B878"/>
<organism evidence="3 4">
    <name type="scientific">Armillaria solidipes</name>
    <dbReference type="NCBI Taxonomy" id="1076256"/>
    <lineage>
        <taxon>Eukaryota</taxon>
        <taxon>Fungi</taxon>
        <taxon>Dikarya</taxon>
        <taxon>Basidiomycota</taxon>
        <taxon>Agaricomycotina</taxon>
        <taxon>Agaricomycetes</taxon>
        <taxon>Agaricomycetidae</taxon>
        <taxon>Agaricales</taxon>
        <taxon>Marasmiineae</taxon>
        <taxon>Physalacriaceae</taxon>
        <taxon>Armillaria</taxon>
    </lineage>
</organism>
<feature type="region of interest" description="Disordered" evidence="1">
    <location>
        <begin position="26"/>
        <end position="48"/>
    </location>
</feature>
<reference evidence="4" key="1">
    <citation type="journal article" date="2017" name="Nat. Ecol. Evol.">
        <title>Genome expansion and lineage-specific genetic innovations in the forest pathogenic fungi Armillaria.</title>
        <authorList>
            <person name="Sipos G."/>
            <person name="Prasanna A.N."/>
            <person name="Walter M.C."/>
            <person name="O'Connor E."/>
            <person name="Balint B."/>
            <person name="Krizsan K."/>
            <person name="Kiss B."/>
            <person name="Hess J."/>
            <person name="Varga T."/>
            <person name="Slot J."/>
            <person name="Riley R."/>
            <person name="Boka B."/>
            <person name="Rigling D."/>
            <person name="Barry K."/>
            <person name="Lee J."/>
            <person name="Mihaltcheva S."/>
            <person name="LaButti K."/>
            <person name="Lipzen A."/>
            <person name="Waldron R."/>
            <person name="Moloney N.M."/>
            <person name="Sperisen C."/>
            <person name="Kredics L."/>
            <person name="Vagvoelgyi C."/>
            <person name="Patrignani A."/>
            <person name="Fitzpatrick D."/>
            <person name="Nagy I."/>
            <person name="Doyle S."/>
            <person name="Anderson J.B."/>
            <person name="Grigoriev I.V."/>
            <person name="Gueldener U."/>
            <person name="Muensterkoetter M."/>
            <person name="Nagy L.G."/>
        </authorList>
    </citation>
    <scope>NUCLEOTIDE SEQUENCE [LARGE SCALE GENOMIC DNA]</scope>
    <source>
        <strain evidence="4">28-4</strain>
    </source>
</reference>
<feature type="chain" id="PRO_5013574664" evidence="2">
    <location>
        <begin position="21"/>
        <end position="157"/>
    </location>
</feature>
<evidence type="ECO:0000256" key="2">
    <source>
        <dbReference type="SAM" id="SignalP"/>
    </source>
</evidence>
<accession>A0A2H3B878</accession>
<evidence type="ECO:0000313" key="3">
    <source>
        <dbReference type="EMBL" id="PBK63212.1"/>
    </source>
</evidence>
<gene>
    <name evidence="3" type="ORF">ARMSODRAFT_546567</name>
</gene>
<evidence type="ECO:0000256" key="1">
    <source>
        <dbReference type="SAM" id="MobiDB-lite"/>
    </source>
</evidence>
<dbReference type="EMBL" id="KZ293460">
    <property type="protein sequence ID" value="PBK63212.1"/>
    <property type="molecule type" value="Genomic_DNA"/>
</dbReference>
<feature type="signal peptide" evidence="2">
    <location>
        <begin position="1"/>
        <end position="20"/>
    </location>
</feature>